<reference evidence="12" key="3">
    <citation type="submission" date="2025-09" db="UniProtKB">
        <authorList>
            <consortium name="Ensembl"/>
        </authorList>
    </citation>
    <scope>IDENTIFICATION</scope>
</reference>
<dbReference type="Gene3D" id="1.10.510.10">
    <property type="entry name" value="Transferase(Phosphotransferase) domain 1"/>
    <property type="match status" value="1"/>
</dbReference>
<keyword evidence="4" id="KW-0808">Transferase</keyword>
<evidence type="ECO:0000256" key="9">
    <source>
        <dbReference type="ARBA" id="ARBA00048679"/>
    </source>
</evidence>
<dbReference type="SUPFAM" id="SSF56112">
    <property type="entry name" value="Protein kinase-like (PK-like)"/>
    <property type="match status" value="1"/>
</dbReference>
<evidence type="ECO:0000256" key="2">
    <source>
        <dbReference type="ARBA" id="ARBA00012513"/>
    </source>
</evidence>
<dbReference type="PANTHER" id="PTHR44899:SF3">
    <property type="entry name" value="SERINE_THREONINE-PROTEIN KINASE NEK1"/>
    <property type="match status" value="1"/>
</dbReference>
<keyword evidence="13" id="KW-1185">Reference proteome</keyword>
<reference evidence="12" key="2">
    <citation type="submission" date="2025-08" db="UniProtKB">
        <authorList>
            <consortium name="Ensembl"/>
        </authorList>
    </citation>
    <scope>IDENTIFICATION</scope>
</reference>
<protein>
    <recommendedName>
        <fullName evidence="2">non-specific serine/threonine protein kinase</fullName>
        <ecNumber evidence="2">2.7.11.1</ecNumber>
    </recommendedName>
</protein>
<comment type="catalytic activity">
    <reaction evidence="9">
        <text>L-seryl-[protein] + ATP = O-phospho-L-seryl-[protein] + ADP + H(+)</text>
        <dbReference type="Rhea" id="RHEA:17989"/>
        <dbReference type="Rhea" id="RHEA-COMP:9863"/>
        <dbReference type="Rhea" id="RHEA-COMP:11604"/>
        <dbReference type="ChEBI" id="CHEBI:15378"/>
        <dbReference type="ChEBI" id="CHEBI:29999"/>
        <dbReference type="ChEBI" id="CHEBI:30616"/>
        <dbReference type="ChEBI" id="CHEBI:83421"/>
        <dbReference type="ChEBI" id="CHEBI:456216"/>
        <dbReference type="EC" id="2.7.11.1"/>
    </reaction>
</comment>
<feature type="compositionally biased region" description="Acidic residues" evidence="10">
    <location>
        <begin position="326"/>
        <end position="337"/>
    </location>
</feature>
<evidence type="ECO:0000256" key="8">
    <source>
        <dbReference type="ARBA" id="ARBA00047899"/>
    </source>
</evidence>
<keyword evidence="3" id="KW-0723">Serine/threonine-protein kinase</keyword>
<dbReference type="CDD" id="cd08215">
    <property type="entry name" value="STKc_Nek"/>
    <property type="match status" value="1"/>
</dbReference>
<evidence type="ECO:0000256" key="4">
    <source>
        <dbReference type="ARBA" id="ARBA00022679"/>
    </source>
</evidence>
<dbReference type="SMART" id="SM00220">
    <property type="entry name" value="S_TKc"/>
    <property type="match status" value="1"/>
</dbReference>
<name>A0A8C5HU68_GOUWI</name>
<keyword evidence="6" id="KW-0418">Kinase</keyword>
<dbReference type="GO" id="GO:0004674">
    <property type="term" value="F:protein serine/threonine kinase activity"/>
    <property type="evidence" value="ECO:0007669"/>
    <property type="project" value="UniProtKB-KW"/>
</dbReference>
<comment type="catalytic activity">
    <reaction evidence="8">
        <text>L-threonyl-[protein] + ATP = O-phospho-L-threonyl-[protein] + ADP + H(+)</text>
        <dbReference type="Rhea" id="RHEA:46608"/>
        <dbReference type="Rhea" id="RHEA-COMP:11060"/>
        <dbReference type="Rhea" id="RHEA-COMP:11605"/>
        <dbReference type="ChEBI" id="CHEBI:15378"/>
        <dbReference type="ChEBI" id="CHEBI:30013"/>
        <dbReference type="ChEBI" id="CHEBI:30616"/>
        <dbReference type="ChEBI" id="CHEBI:61977"/>
        <dbReference type="ChEBI" id="CHEBI:456216"/>
        <dbReference type="EC" id="2.7.11.1"/>
    </reaction>
</comment>
<dbReference type="PROSITE" id="PS00108">
    <property type="entry name" value="PROTEIN_KINASE_ST"/>
    <property type="match status" value="1"/>
</dbReference>
<keyword evidence="7" id="KW-0067">ATP-binding</keyword>
<dbReference type="PROSITE" id="PS50011">
    <property type="entry name" value="PROTEIN_KINASE_DOM"/>
    <property type="match status" value="1"/>
</dbReference>
<evidence type="ECO:0000313" key="13">
    <source>
        <dbReference type="Proteomes" id="UP000694680"/>
    </source>
</evidence>
<reference evidence="12" key="1">
    <citation type="submission" date="2020-06" db="EMBL/GenBank/DDBJ databases">
        <authorList>
            <consortium name="Wellcome Sanger Institute Data Sharing"/>
        </authorList>
    </citation>
    <scope>NUCLEOTIDE SEQUENCE [LARGE SCALE GENOMIC DNA]</scope>
</reference>
<dbReference type="FunFam" id="1.10.510.10:FF:000571">
    <property type="entry name" value="Maternal embryonic leucine zipper kinase"/>
    <property type="match status" value="1"/>
</dbReference>
<evidence type="ECO:0000259" key="11">
    <source>
        <dbReference type="PROSITE" id="PS50011"/>
    </source>
</evidence>
<dbReference type="EC" id="2.7.11.1" evidence="2"/>
<proteinExistence type="inferred from homology"/>
<evidence type="ECO:0000256" key="3">
    <source>
        <dbReference type="ARBA" id="ARBA00022527"/>
    </source>
</evidence>
<evidence type="ECO:0000256" key="6">
    <source>
        <dbReference type="ARBA" id="ARBA00022777"/>
    </source>
</evidence>
<evidence type="ECO:0000256" key="5">
    <source>
        <dbReference type="ARBA" id="ARBA00022741"/>
    </source>
</evidence>
<comment type="similarity">
    <text evidence="1">Belongs to the protein kinase superfamily. NEK Ser/Thr protein kinase family. NIMA subfamily.</text>
</comment>
<dbReference type="Pfam" id="PF00069">
    <property type="entry name" value="Pkinase"/>
    <property type="match status" value="1"/>
</dbReference>
<evidence type="ECO:0000313" key="12">
    <source>
        <dbReference type="Ensembl" id="ENSGWIP00000050985.1"/>
    </source>
</evidence>
<dbReference type="InterPro" id="IPR011009">
    <property type="entry name" value="Kinase-like_dom_sf"/>
</dbReference>
<dbReference type="Proteomes" id="UP000694680">
    <property type="component" value="Chromosome 10"/>
</dbReference>
<accession>A0A8C5HU68</accession>
<feature type="region of interest" description="Disordered" evidence="10">
    <location>
        <begin position="314"/>
        <end position="351"/>
    </location>
</feature>
<feature type="compositionally biased region" description="Basic and acidic residues" evidence="10">
    <location>
        <begin position="338"/>
        <end position="351"/>
    </location>
</feature>
<keyword evidence="5" id="KW-0547">Nucleotide-binding</keyword>
<dbReference type="PANTHER" id="PTHR44899">
    <property type="entry name" value="CAMK FAMILY PROTEIN KINASE"/>
    <property type="match status" value="1"/>
</dbReference>
<feature type="domain" description="Protein kinase" evidence="11">
    <location>
        <begin position="36"/>
        <end position="295"/>
    </location>
</feature>
<dbReference type="InterPro" id="IPR000719">
    <property type="entry name" value="Prot_kinase_dom"/>
</dbReference>
<evidence type="ECO:0000256" key="10">
    <source>
        <dbReference type="SAM" id="MobiDB-lite"/>
    </source>
</evidence>
<dbReference type="Ensembl" id="ENSGWIT00000055049.1">
    <property type="protein sequence ID" value="ENSGWIP00000050985.1"/>
    <property type="gene ID" value="ENSGWIG00000024719.1"/>
</dbReference>
<sequence length="373" mass="41387">RATILPKTFAGSFRGVTRCYGNHNPHKRVTSLLRDVLPVMSLGRGGEAEVFLMRHVERRSLCAVKRITVRDRSARTSSHKAILHEAQVIRSLQHPHVVTCSDAFVNHDDGFIYIVMDYCDGGTLDDRVKQRKPLEFFTEDAVMNWFVQVTTAVDYVHTAKVIHRDIKTSNVLLTKRGVVKLGDFGISRVLSSTADMASTCVGTPCYISPELCQDVPYSSKSDIWALGCLLYEICALKAPFTASNLMSLFFKISKGQYDPLPNVFSENISHLLQTMLNLKPENRPSASCILSSAFVRYHLESVLKTDLYSSETKAAMTSGPNHTLSTDEDEEEEDPGGEADKAPDLPTHDDALVEEVELCDAGGVTITLKVMKE</sequence>
<dbReference type="InterPro" id="IPR008271">
    <property type="entry name" value="Ser/Thr_kinase_AS"/>
</dbReference>
<dbReference type="AlphaFoldDB" id="A0A8C5HU68"/>
<organism evidence="12 13">
    <name type="scientific">Gouania willdenowi</name>
    <name type="common">Blunt-snouted clingfish</name>
    <name type="synonym">Lepadogaster willdenowi</name>
    <dbReference type="NCBI Taxonomy" id="441366"/>
    <lineage>
        <taxon>Eukaryota</taxon>
        <taxon>Metazoa</taxon>
        <taxon>Chordata</taxon>
        <taxon>Craniata</taxon>
        <taxon>Vertebrata</taxon>
        <taxon>Euteleostomi</taxon>
        <taxon>Actinopterygii</taxon>
        <taxon>Neopterygii</taxon>
        <taxon>Teleostei</taxon>
        <taxon>Neoteleostei</taxon>
        <taxon>Acanthomorphata</taxon>
        <taxon>Ovalentaria</taxon>
        <taxon>Blenniimorphae</taxon>
        <taxon>Blenniiformes</taxon>
        <taxon>Gobiesocoidei</taxon>
        <taxon>Gobiesocidae</taxon>
        <taxon>Gobiesocinae</taxon>
        <taxon>Gouania</taxon>
    </lineage>
</organism>
<evidence type="ECO:0000256" key="1">
    <source>
        <dbReference type="ARBA" id="ARBA00010886"/>
    </source>
</evidence>
<dbReference type="GO" id="GO:0005524">
    <property type="term" value="F:ATP binding"/>
    <property type="evidence" value="ECO:0007669"/>
    <property type="project" value="UniProtKB-KW"/>
</dbReference>
<evidence type="ECO:0000256" key="7">
    <source>
        <dbReference type="ARBA" id="ARBA00022840"/>
    </source>
</evidence>
<dbReference type="InterPro" id="IPR051131">
    <property type="entry name" value="NEK_Ser/Thr_kinase_NIMA"/>
</dbReference>